<sequence>MDEAESLNRAIYEEVIIYPYHKSWPLLFAEEYDRLLLLFPGSFLAIEHIGSTALPGLSAKPVIDILAGVDTMARADALMEPLCQAKYTTSMEFNASLVGRRWLMRWAEGRRTHHLHLVVHGSQEWQQRLAFRDRLRNNEEIARRYEQNKRVWAAKAKLDREAYTAAKSDFIKEVLRSAT</sequence>
<dbReference type="PANTHER" id="PTHR34822:SF1">
    <property type="entry name" value="GRPB FAMILY PROTEIN"/>
    <property type="match status" value="1"/>
</dbReference>
<dbReference type="Pfam" id="PF04229">
    <property type="entry name" value="GrpB"/>
    <property type="match status" value="1"/>
</dbReference>
<dbReference type="OrthoDB" id="9799092at2"/>
<evidence type="ECO:0000313" key="2">
    <source>
        <dbReference type="Proteomes" id="UP000034228"/>
    </source>
</evidence>
<evidence type="ECO:0000313" key="1">
    <source>
        <dbReference type="EMBL" id="KKO47152.1"/>
    </source>
</evidence>
<dbReference type="STRING" id="336831.WG68_00405"/>
<dbReference type="InterPro" id="IPR007344">
    <property type="entry name" value="GrpB/CoaE"/>
</dbReference>
<dbReference type="AlphaFoldDB" id="A0A0M2V8J3"/>
<dbReference type="EMBL" id="LAHO01000001">
    <property type="protein sequence ID" value="KKO47152.1"/>
    <property type="molecule type" value="Genomic_DNA"/>
</dbReference>
<gene>
    <name evidence="1" type="ORF">WG68_00405</name>
</gene>
<comment type="caution">
    <text evidence="1">The sequence shown here is derived from an EMBL/GenBank/DDBJ whole genome shotgun (WGS) entry which is preliminary data.</text>
</comment>
<dbReference type="InterPro" id="IPR043519">
    <property type="entry name" value="NT_sf"/>
</dbReference>
<reference evidence="1 2" key="1">
    <citation type="submission" date="2015-03" db="EMBL/GenBank/DDBJ databases">
        <title>Draft genome sequences of two protease-producing strains of Arsukibacterium isolated from two cold and alkaline environments.</title>
        <authorList>
            <person name="Lylloff J.E."/>
            <person name="Skov L.B."/>
            <person name="Jepsen M."/>
            <person name="Hallin P.F."/>
            <person name="Sorensen S.J."/>
            <person name="Stougaard P."/>
            <person name="Glaring M.A."/>
        </authorList>
    </citation>
    <scope>NUCLEOTIDE SEQUENCE [LARGE SCALE GENOMIC DNA]</scope>
    <source>
        <strain evidence="1 2">GCM72</strain>
    </source>
</reference>
<proteinExistence type="predicted"/>
<dbReference type="PATRIC" id="fig|336831.14.peg.2287"/>
<protein>
    <recommendedName>
        <fullName evidence="3">GrpB family protein</fullName>
    </recommendedName>
</protein>
<dbReference type="Gene3D" id="3.30.460.10">
    <property type="entry name" value="Beta Polymerase, domain 2"/>
    <property type="match status" value="1"/>
</dbReference>
<evidence type="ECO:0008006" key="3">
    <source>
        <dbReference type="Google" id="ProtNLM"/>
    </source>
</evidence>
<dbReference type="PANTHER" id="PTHR34822">
    <property type="entry name" value="GRPB DOMAIN PROTEIN (AFU_ORTHOLOGUE AFUA_1G01530)"/>
    <property type="match status" value="1"/>
</dbReference>
<dbReference type="RefSeq" id="WP_046555681.1">
    <property type="nucleotide sequence ID" value="NZ_LAHO01000001.1"/>
</dbReference>
<dbReference type="Proteomes" id="UP000034228">
    <property type="component" value="Unassembled WGS sequence"/>
</dbReference>
<organism evidence="1 2">
    <name type="scientific">Arsukibacterium ikkense</name>
    <dbReference type="NCBI Taxonomy" id="336831"/>
    <lineage>
        <taxon>Bacteria</taxon>
        <taxon>Pseudomonadati</taxon>
        <taxon>Pseudomonadota</taxon>
        <taxon>Gammaproteobacteria</taxon>
        <taxon>Chromatiales</taxon>
        <taxon>Chromatiaceae</taxon>
        <taxon>Arsukibacterium</taxon>
    </lineage>
</organism>
<name>A0A0M2V8J3_9GAMM</name>
<accession>A0A0M2V8J3</accession>
<keyword evidence="2" id="KW-1185">Reference proteome</keyword>
<dbReference type="SUPFAM" id="SSF81301">
    <property type="entry name" value="Nucleotidyltransferase"/>
    <property type="match status" value="1"/>
</dbReference>